<protein>
    <submittedName>
        <fullName evidence="11">TPT-domain-containing protein</fullName>
    </submittedName>
</protein>
<comment type="subcellular location">
    <subcellularLocation>
        <location evidence="2">Endoplasmic reticulum membrane</location>
        <topology evidence="2">Multi-pass membrane protein</topology>
    </subcellularLocation>
</comment>
<keyword evidence="6 9" id="KW-1133">Transmembrane helix</keyword>
<evidence type="ECO:0000256" key="1">
    <source>
        <dbReference type="ARBA" id="ARBA00003420"/>
    </source>
</evidence>
<feature type="transmembrane region" description="Helical" evidence="9">
    <location>
        <begin position="82"/>
        <end position="104"/>
    </location>
</feature>
<dbReference type="InterPro" id="IPR004853">
    <property type="entry name" value="Sugar_P_trans_dom"/>
</dbReference>
<evidence type="ECO:0000256" key="9">
    <source>
        <dbReference type="SAM" id="Phobius"/>
    </source>
</evidence>
<dbReference type="EMBL" id="JAHFXS010000259">
    <property type="protein sequence ID" value="KAG9987018.1"/>
    <property type="molecule type" value="Genomic_DNA"/>
</dbReference>
<accession>A0A9P8K005</accession>
<feature type="domain" description="Sugar phosphate transporter" evidence="10">
    <location>
        <begin position="55"/>
        <end position="340"/>
    </location>
</feature>
<comment type="function">
    <text evidence="1">Involved in the import of GDP-mannose from the cytoplasm into the Golgi lumen.</text>
</comment>
<keyword evidence="12" id="KW-1185">Reference proteome</keyword>
<feature type="transmembrane region" description="Helical" evidence="9">
    <location>
        <begin position="178"/>
        <end position="197"/>
    </location>
</feature>
<dbReference type="Proteomes" id="UP000729357">
    <property type="component" value="Unassembled WGS sequence"/>
</dbReference>
<dbReference type="InterPro" id="IPR050186">
    <property type="entry name" value="TPT_transporter"/>
</dbReference>
<evidence type="ECO:0000256" key="6">
    <source>
        <dbReference type="ARBA" id="ARBA00022989"/>
    </source>
</evidence>
<reference evidence="11" key="2">
    <citation type="submission" date="2021-08" db="EMBL/GenBank/DDBJ databases">
        <authorList>
            <person name="Gostincar C."/>
            <person name="Sun X."/>
            <person name="Song Z."/>
            <person name="Gunde-Cimerman N."/>
        </authorList>
    </citation>
    <scope>NUCLEOTIDE SEQUENCE</scope>
    <source>
        <strain evidence="11">EXF-9298</strain>
    </source>
</reference>
<gene>
    <name evidence="11" type="ORF">KCU98_g3640</name>
</gene>
<evidence type="ECO:0000259" key="10">
    <source>
        <dbReference type="Pfam" id="PF03151"/>
    </source>
</evidence>
<feature type="transmembrane region" description="Helical" evidence="9">
    <location>
        <begin position="124"/>
        <end position="146"/>
    </location>
</feature>
<feature type="compositionally biased region" description="Basic and acidic residues" evidence="8">
    <location>
        <begin position="1"/>
        <end position="11"/>
    </location>
</feature>
<evidence type="ECO:0000313" key="12">
    <source>
        <dbReference type="Proteomes" id="UP000729357"/>
    </source>
</evidence>
<feature type="transmembrane region" description="Helical" evidence="9">
    <location>
        <begin position="237"/>
        <end position="256"/>
    </location>
</feature>
<sequence length="400" mass="44166">MGSEILDEKTEQNAPLLSPDEYANEVSESESVHSEEMAAEPSAVSSLHPAFFIAEILRLWIAMSSLVILFNKWMLDKAEFRYPIFLTSWHMFSSALVTQFMARYTGYLDSRHKVPMTKRTYMRAIVPIGLLFSLSLVCGNVTYLYLSVSFVQMLKAAGPIAVLIATWMFRLAEPSLAAFGNICIITLGVVISSLGEVQFNVLGVAYQLMGIVFEATRLVMIQRLLSAEFKMDPLVSLYYFAPVCAITNGILALIFEAPHMTWADFERVGVFMLLLNAAAAFMLNFASLLLIGKTSSLVLTLSGVFKNIMIVFASMLFYNDKVSSIQFMGFSIALGGLAYYQLGGAPAVRGLCSQAMNRFSEYRRPSEADPVSAVEAQEIVAPRKSEEEVKSPGLANVKDA</sequence>
<proteinExistence type="inferred from homology"/>
<evidence type="ECO:0000256" key="2">
    <source>
        <dbReference type="ARBA" id="ARBA00004477"/>
    </source>
</evidence>
<comment type="similarity">
    <text evidence="3">Belongs to the TPT transporter family. SLC35D subfamily.</text>
</comment>
<organism evidence="11 12">
    <name type="scientific">Aureobasidium melanogenum</name>
    <name type="common">Aureobasidium pullulans var. melanogenum</name>
    <dbReference type="NCBI Taxonomy" id="46634"/>
    <lineage>
        <taxon>Eukaryota</taxon>
        <taxon>Fungi</taxon>
        <taxon>Dikarya</taxon>
        <taxon>Ascomycota</taxon>
        <taxon>Pezizomycotina</taxon>
        <taxon>Dothideomycetes</taxon>
        <taxon>Dothideomycetidae</taxon>
        <taxon>Dothideales</taxon>
        <taxon>Saccotheciaceae</taxon>
        <taxon>Aureobasidium</taxon>
    </lineage>
</organism>
<feature type="region of interest" description="Disordered" evidence="8">
    <location>
        <begin position="1"/>
        <end position="35"/>
    </location>
</feature>
<feature type="transmembrane region" description="Helical" evidence="9">
    <location>
        <begin position="204"/>
        <end position="225"/>
    </location>
</feature>
<feature type="transmembrane region" description="Helical" evidence="9">
    <location>
        <begin position="50"/>
        <end position="70"/>
    </location>
</feature>
<keyword evidence="5 9" id="KW-0812">Transmembrane</keyword>
<name>A0A9P8K005_AURME</name>
<reference evidence="11" key="1">
    <citation type="journal article" date="2021" name="J Fungi (Basel)">
        <title>Virulence traits and population genomics of the black yeast Aureobasidium melanogenum.</title>
        <authorList>
            <person name="Cernosa A."/>
            <person name="Sun X."/>
            <person name="Gostincar C."/>
            <person name="Fang C."/>
            <person name="Gunde-Cimerman N."/>
            <person name="Song Z."/>
        </authorList>
    </citation>
    <scope>NUCLEOTIDE SEQUENCE</scope>
    <source>
        <strain evidence="11">EXF-9298</strain>
    </source>
</reference>
<dbReference type="Pfam" id="PF03151">
    <property type="entry name" value="TPT"/>
    <property type="match status" value="1"/>
</dbReference>
<dbReference type="PANTHER" id="PTHR11132">
    <property type="entry name" value="SOLUTE CARRIER FAMILY 35"/>
    <property type="match status" value="1"/>
</dbReference>
<comment type="caution">
    <text evidence="11">The sequence shown here is derived from an EMBL/GenBank/DDBJ whole genome shotgun (WGS) entry which is preliminary data.</text>
</comment>
<comment type="subunit">
    <text evidence="4">Homooligomer.</text>
</comment>
<evidence type="ECO:0000256" key="5">
    <source>
        <dbReference type="ARBA" id="ARBA00022692"/>
    </source>
</evidence>
<evidence type="ECO:0000256" key="8">
    <source>
        <dbReference type="SAM" id="MobiDB-lite"/>
    </source>
</evidence>
<feature type="transmembrane region" description="Helical" evidence="9">
    <location>
        <begin position="297"/>
        <end position="318"/>
    </location>
</feature>
<feature type="transmembrane region" description="Helical" evidence="9">
    <location>
        <begin position="268"/>
        <end position="291"/>
    </location>
</feature>
<keyword evidence="7 9" id="KW-0472">Membrane</keyword>
<evidence type="ECO:0000313" key="11">
    <source>
        <dbReference type="EMBL" id="KAG9987018.1"/>
    </source>
</evidence>
<evidence type="ECO:0000256" key="4">
    <source>
        <dbReference type="ARBA" id="ARBA00011182"/>
    </source>
</evidence>
<evidence type="ECO:0000256" key="3">
    <source>
        <dbReference type="ARBA" id="ARBA00010425"/>
    </source>
</evidence>
<dbReference type="GO" id="GO:0005789">
    <property type="term" value="C:endoplasmic reticulum membrane"/>
    <property type="evidence" value="ECO:0007669"/>
    <property type="project" value="UniProtKB-SubCell"/>
</dbReference>
<dbReference type="AlphaFoldDB" id="A0A9P8K005"/>
<evidence type="ECO:0000256" key="7">
    <source>
        <dbReference type="ARBA" id="ARBA00023136"/>
    </source>
</evidence>
<feature type="non-terminal residue" evidence="11">
    <location>
        <position position="1"/>
    </location>
</feature>